<organism evidence="2 3">
    <name type="scientific">Gordonia terrae</name>
    <dbReference type="NCBI Taxonomy" id="2055"/>
    <lineage>
        <taxon>Bacteria</taxon>
        <taxon>Bacillati</taxon>
        <taxon>Actinomycetota</taxon>
        <taxon>Actinomycetes</taxon>
        <taxon>Mycobacteriales</taxon>
        <taxon>Gordoniaceae</taxon>
        <taxon>Gordonia</taxon>
    </lineage>
</organism>
<dbReference type="AlphaFoldDB" id="A0A2I1RCJ4"/>
<feature type="region of interest" description="Disordered" evidence="1">
    <location>
        <begin position="1"/>
        <end position="189"/>
    </location>
</feature>
<dbReference type="EMBL" id="PKJC01000002">
    <property type="protein sequence ID" value="PKZ66863.1"/>
    <property type="molecule type" value="Genomic_DNA"/>
</dbReference>
<dbReference type="Proteomes" id="UP000234662">
    <property type="component" value="Unassembled WGS sequence"/>
</dbReference>
<evidence type="ECO:0000313" key="3">
    <source>
        <dbReference type="Proteomes" id="UP000234662"/>
    </source>
</evidence>
<gene>
    <name evidence="2" type="ORF">CYJ73_03780</name>
</gene>
<evidence type="ECO:0000256" key="1">
    <source>
        <dbReference type="SAM" id="MobiDB-lite"/>
    </source>
</evidence>
<feature type="compositionally biased region" description="Basic and acidic residues" evidence="1">
    <location>
        <begin position="1"/>
        <end position="42"/>
    </location>
</feature>
<reference evidence="2 3" key="1">
    <citation type="submission" date="2017-12" db="EMBL/GenBank/DDBJ databases">
        <title>Phylogenetic diversity of female urinary microbiome.</title>
        <authorList>
            <person name="Thomas-White K."/>
            <person name="Wolfe A.J."/>
        </authorList>
    </citation>
    <scope>NUCLEOTIDE SEQUENCE [LARGE SCALE GENOMIC DNA]</scope>
    <source>
        <strain evidence="2 3">UMB0777</strain>
    </source>
</reference>
<comment type="caution">
    <text evidence="2">The sequence shown here is derived from an EMBL/GenBank/DDBJ whole genome shotgun (WGS) entry which is preliminary data.</text>
</comment>
<name>A0A2I1RCJ4_9ACTN</name>
<proteinExistence type="predicted"/>
<sequence length="189" mass="21455">MPGFGDRPDRETETQDDPVRDAHRPRREELRKKEQEPDRGHPDTPPLRRRSPAVVPHEPNRHPPQQHPSGDKGHERDRRHPEIVGNRHRGQVTTRGDPLTDGVERERLRAVVREEQTGREPGEQFGRPSSRIVGSPAQSDGQGDESDHRRHMCGDPARGAEMPGAGDSDLRAETTQQRIQQEGERCETE</sequence>
<feature type="compositionally biased region" description="Basic and acidic residues" evidence="1">
    <location>
        <begin position="69"/>
        <end position="82"/>
    </location>
</feature>
<accession>A0A2I1RCJ4</accession>
<evidence type="ECO:0000313" key="2">
    <source>
        <dbReference type="EMBL" id="PKZ66863.1"/>
    </source>
</evidence>
<protein>
    <submittedName>
        <fullName evidence="2">Uncharacterized protein</fullName>
    </submittedName>
</protein>
<feature type="compositionally biased region" description="Basic and acidic residues" evidence="1">
    <location>
        <begin position="102"/>
        <end position="122"/>
    </location>
</feature>